<keyword evidence="2" id="KW-1185">Reference proteome</keyword>
<evidence type="ECO:0000313" key="2">
    <source>
        <dbReference type="Proteomes" id="UP000193467"/>
    </source>
</evidence>
<dbReference type="EMBL" id="MCGR01000001">
    <property type="protein sequence ID" value="ORY92539.1"/>
    <property type="molecule type" value="Genomic_DNA"/>
</dbReference>
<dbReference type="AlphaFoldDB" id="A0A1Y2G647"/>
<protein>
    <submittedName>
        <fullName evidence="1">Uncharacterized protein</fullName>
    </submittedName>
</protein>
<proteinExistence type="predicted"/>
<gene>
    <name evidence="1" type="ORF">BCR35DRAFT_297994</name>
</gene>
<reference evidence="1 2" key="1">
    <citation type="submission" date="2016-07" db="EMBL/GenBank/DDBJ databases">
        <title>Pervasive Adenine N6-methylation of Active Genes in Fungi.</title>
        <authorList>
            <consortium name="DOE Joint Genome Institute"/>
            <person name="Mondo S.J."/>
            <person name="Dannebaum R.O."/>
            <person name="Kuo R.C."/>
            <person name="Labutti K."/>
            <person name="Haridas S."/>
            <person name="Kuo A."/>
            <person name="Salamov A."/>
            <person name="Ahrendt S.R."/>
            <person name="Lipzen A."/>
            <person name="Sullivan W."/>
            <person name="Andreopoulos W.B."/>
            <person name="Clum A."/>
            <person name="Lindquist E."/>
            <person name="Daum C."/>
            <person name="Ramamoorthy G.K."/>
            <person name="Gryganskyi A."/>
            <person name="Culley D."/>
            <person name="Magnuson J.K."/>
            <person name="James T.Y."/>
            <person name="O'Malley M.A."/>
            <person name="Stajich J.E."/>
            <person name="Spatafora J.W."/>
            <person name="Visel A."/>
            <person name="Grigoriev I.V."/>
        </authorList>
    </citation>
    <scope>NUCLEOTIDE SEQUENCE [LARGE SCALE GENOMIC DNA]</scope>
    <source>
        <strain evidence="1 2">62-1032</strain>
    </source>
</reference>
<accession>A0A1Y2G647</accession>
<dbReference type="InParanoid" id="A0A1Y2G647"/>
<organism evidence="1 2">
    <name type="scientific">Leucosporidium creatinivorum</name>
    <dbReference type="NCBI Taxonomy" id="106004"/>
    <lineage>
        <taxon>Eukaryota</taxon>
        <taxon>Fungi</taxon>
        <taxon>Dikarya</taxon>
        <taxon>Basidiomycota</taxon>
        <taxon>Pucciniomycotina</taxon>
        <taxon>Microbotryomycetes</taxon>
        <taxon>Leucosporidiales</taxon>
        <taxon>Leucosporidium</taxon>
    </lineage>
</organism>
<name>A0A1Y2G647_9BASI</name>
<feature type="non-terminal residue" evidence="1">
    <location>
        <position position="84"/>
    </location>
</feature>
<dbReference type="Proteomes" id="UP000193467">
    <property type="component" value="Unassembled WGS sequence"/>
</dbReference>
<evidence type="ECO:0000313" key="1">
    <source>
        <dbReference type="EMBL" id="ORY92539.1"/>
    </source>
</evidence>
<sequence length="84" mass="9696">MPPELLLRQRLPELVDATEREEDAVAFSERLEGESREGELDDTLQDLGWERRERSRSFVVELSGRRGRGASFERVVHPSRASML</sequence>
<comment type="caution">
    <text evidence="1">The sequence shown here is derived from an EMBL/GenBank/DDBJ whole genome shotgun (WGS) entry which is preliminary data.</text>
</comment>